<proteinExistence type="predicted"/>
<reference evidence="3" key="1">
    <citation type="submission" date="2022-01" db="EMBL/GenBank/DDBJ databases">
        <authorList>
            <person name="Braso-Vives M."/>
        </authorList>
    </citation>
    <scope>NUCLEOTIDE SEQUENCE</scope>
</reference>
<sequence>MVIFEGDDVPSDREIEQQTQELIDNGDFVSNISGFSVKEDSFKSIQPTDEEIAQVQTGLCSPGCGEHGVCNVTTVYGVLVAKCMCNGTYNYCYNNGHCDFDEGPTCRCDDDPTGFYMGDRCNFYASQPLVIGVGAGAGGLLLIIIITLSICLCCRRKKKGGDYERSLPIDNSYWSPDEKLPMTKQTDDIPDEMPLYSMVNKRQKYSDDSSDSEKNNLTRASRLSSQDRGSYVMPTRERPANNSYGNGNLQTFGGRDNRAFDWKPTVKNVPTHQEYKLPRARLSTSNNQW</sequence>
<dbReference type="Proteomes" id="UP000838412">
    <property type="component" value="Chromosome 17"/>
</dbReference>
<dbReference type="EMBL" id="OV696702">
    <property type="protein sequence ID" value="CAH1248921.1"/>
    <property type="molecule type" value="Genomic_DNA"/>
</dbReference>
<feature type="compositionally biased region" description="Polar residues" evidence="1">
    <location>
        <begin position="240"/>
        <end position="251"/>
    </location>
</feature>
<protein>
    <submittedName>
        <fullName evidence="3">Hypp8478 protein</fullName>
    </submittedName>
</protein>
<keyword evidence="4" id="KW-1185">Reference proteome</keyword>
<feature type="compositionally biased region" description="Polar residues" evidence="1">
    <location>
        <begin position="217"/>
        <end position="228"/>
    </location>
</feature>
<dbReference type="OrthoDB" id="10182228at2759"/>
<feature type="region of interest" description="Disordered" evidence="1">
    <location>
        <begin position="202"/>
        <end position="258"/>
    </location>
</feature>
<gene>
    <name evidence="3" type="primary">Hypp8478</name>
    <name evidence="3" type="ORF">BLAG_LOCUS10196</name>
</gene>
<keyword evidence="2" id="KW-0472">Membrane</keyword>
<dbReference type="PANTHER" id="PTHR15381">
    <property type="entry name" value="CHONDROITIN SULFATE PROTEOGLYCAN 5 -RELATED"/>
    <property type="match status" value="1"/>
</dbReference>
<dbReference type="PANTHER" id="PTHR15381:SF1">
    <property type="entry name" value="CHONDROITIN SULFATE PROTEOGLYCAN 5"/>
    <property type="match status" value="1"/>
</dbReference>
<keyword evidence="2" id="KW-1133">Transmembrane helix</keyword>
<organism evidence="3 4">
    <name type="scientific">Branchiostoma lanceolatum</name>
    <name type="common">Common lancelet</name>
    <name type="synonym">Amphioxus lanceolatum</name>
    <dbReference type="NCBI Taxonomy" id="7740"/>
    <lineage>
        <taxon>Eukaryota</taxon>
        <taxon>Metazoa</taxon>
        <taxon>Chordata</taxon>
        <taxon>Cephalochordata</taxon>
        <taxon>Leptocardii</taxon>
        <taxon>Amphioxiformes</taxon>
        <taxon>Branchiostomatidae</taxon>
        <taxon>Branchiostoma</taxon>
    </lineage>
</organism>
<evidence type="ECO:0000256" key="2">
    <source>
        <dbReference type="SAM" id="Phobius"/>
    </source>
</evidence>
<dbReference type="AlphaFoldDB" id="A0A8J9Z8H7"/>
<feature type="transmembrane region" description="Helical" evidence="2">
    <location>
        <begin position="129"/>
        <end position="154"/>
    </location>
</feature>
<accession>A0A8J9Z8H7</accession>
<evidence type="ECO:0000313" key="4">
    <source>
        <dbReference type="Proteomes" id="UP000838412"/>
    </source>
</evidence>
<keyword evidence="2" id="KW-0812">Transmembrane</keyword>
<name>A0A8J9Z8H7_BRALA</name>
<evidence type="ECO:0000313" key="3">
    <source>
        <dbReference type="EMBL" id="CAH1248921.1"/>
    </source>
</evidence>
<evidence type="ECO:0000256" key="1">
    <source>
        <dbReference type="SAM" id="MobiDB-lite"/>
    </source>
</evidence>
<feature type="compositionally biased region" description="Basic and acidic residues" evidence="1">
    <location>
        <begin position="204"/>
        <end position="216"/>
    </location>
</feature>